<evidence type="ECO:0000313" key="1">
    <source>
        <dbReference type="EMBL" id="MBA8847673.1"/>
    </source>
</evidence>
<dbReference type="Proteomes" id="UP000585905">
    <property type="component" value="Unassembled WGS sequence"/>
</dbReference>
<gene>
    <name evidence="1" type="ORF">FHX53_001258</name>
</gene>
<comment type="caution">
    <text evidence="1">The sequence shown here is derived from an EMBL/GenBank/DDBJ whole genome shotgun (WGS) entry which is preliminary data.</text>
</comment>
<evidence type="ECO:0008006" key="3">
    <source>
        <dbReference type="Google" id="ProtNLM"/>
    </source>
</evidence>
<accession>A0A839E906</accession>
<protein>
    <recommendedName>
        <fullName evidence="3">DNA-binding protein</fullName>
    </recommendedName>
</protein>
<reference evidence="1 2" key="1">
    <citation type="submission" date="2020-07" db="EMBL/GenBank/DDBJ databases">
        <title>Sequencing the genomes of 1000 actinobacteria strains.</title>
        <authorList>
            <person name="Klenk H.-P."/>
        </authorList>
    </citation>
    <scope>NUCLEOTIDE SEQUENCE [LARGE SCALE GENOMIC DNA]</scope>
    <source>
        <strain evidence="1 2">DSM 19663</strain>
    </source>
</reference>
<name>A0A839E906_9MICO</name>
<dbReference type="RefSeq" id="WP_182490478.1">
    <property type="nucleotide sequence ID" value="NZ_BAAAOV010000015.1"/>
</dbReference>
<dbReference type="InterPro" id="IPR032580">
    <property type="entry name" value="SatD"/>
</dbReference>
<keyword evidence="2" id="KW-1185">Reference proteome</keyword>
<dbReference type="Pfam" id="PF16264">
    <property type="entry name" value="SatD"/>
    <property type="match status" value="1"/>
</dbReference>
<dbReference type="EMBL" id="JACGWX010000002">
    <property type="protein sequence ID" value="MBA8847673.1"/>
    <property type="molecule type" value="Genomic_DNA"/>
</dbReference>
<proteinExistence type="predicted"/>
<sequence>MFVIIADQIDSRHDDDRVAGALADIEREHGEALALPPERTAGDELQLITASAETALEIALHLLRDEHWRVGIGLGAVRTPLPDSVREARGPAFLAARAAVEAADRRPTHCAVRGSSGDEDRVADLGALVDLLLTQRARWSEQGWEMHDLLEGGDTQADAAERIGITPQAASKRARAAGLKLDAEARASLSRLLADADRSQSAVGPTSEDTAA</sequence>
<dbReference type="AlphaFoldDB" id="A0A839E906"/>
<organism evidence="1 2">
    <name type="scientific">Microcella alkalica</name>
    <dbReference type="NCBI Taxonomy" id="355930"/>
    <lineage>
        <taxon>Bacteria</taxon>
        <taxon>Bacillati</taxon>
        <taxon>Actinomycetota</taxon>
        <taxon>Actinomycetes</taxon>
        <taxon>Micrococcales</taxon>
        <taxon>Microbacteriaceae</taxon>
        <taxon>Microcella</taxon>
    </lineage>
</organism>
<evidence type="ECO:0000313" key="2">
    <source>
        <dbReference type="Proteomes" id="UP000585905"/>
    </source>
</evidence>